<name>A0A0A9A6M2_ARUDO</name>
<protein>
    <submittedName>
        <fullName evidence="1">Uncharacterized protein</fullName>
    </submittedName>
</protein>
<sequence>MSSSAYSPDLRNRPIWHYHFYRRSRKTSPKKSVRVDSERFTRVCSKTGMLP</sequence>
<dbReference type="AlphaFoldDB" id="A0A0A9A6M2"/>
<evidence type="ECO:0000313" key="1">
    <source>
        <dbReference type="EMBL" id="JAD46746.1"/>
    </source>
</evidence>
<dbReference type="EMBL" id="GBRH01251149">
    <property type="protein sequence ID" value="JAD46746.1"/>
    <property type="molecule type" value="Transcribed_RNA"/>
</dbReference>
<reference evidence="1" key="1">
    <citation type="submission" date="2014-09" db="EMBL/GenBank/DDBJ databases">
        <authorList>
            <person name="Magalhaes I.L.F."/>
            <person name="Oliveira U."/>
            <person name="Santos F.R."/>
            <person name="Vidigal T.H.D.A."/>
            <person name="Brescovit A.D."/>
            <person name="Santos A.J."/>
        </authorList>
    </citation>
    <scope>NUCLEOTIDE SEQUENCE</scope>
    <source>
        <tissue evidence="1">Shoot tissue taken approximately 20 cm above the soil surface</tissue>
    </source>
</reference>
<organism evidence="1">
    <name type="scientific">Arundo donax</name>
    <name type="common">Giant reed</name>
    <name type="synonym">Donax arundinaceus</name>
    <dbReference type="NCBI Taxonomy" id="35708"/>
    <lineage>
        <taxon>Eukaryota</taxon>
        <taxon>Viridiplantae</taxon>
        <taxon>Streptophyta</taxon>
        <taxon>Embryophyta</taxon>
        <taxon>Tracheophyta</taxon>
        <taxon>Spermatophyta</taxon>
        <taxon>Magnoliopsida</taxon>
        <taxon>Liliopsida</taxon>
        <taxon>Poales</taxon>
        <taxon>Poaceae</taxon>
        <taxon>PACMAD clade</taxon>
        <taxon>Arundinoideae</taxon>
        <taxon>Arundineae</taxon>
        <taxon>Arundo</taxon>
    </lineage>
</organism>
<proteinExistence type="predicted"/>
<reference evidence="1" key="2">
    <citation type="journal article" date="2015" name="Data Brief">
        <title>Shoot transcriptome of the giant reed, Arundo donax.</title>
        <authorList>
            <person name="Barrero R.A."/>
            <person name="Guerrero F.D."/>
            <person name="Moolhuijzen P."/>
            <person name="Goolsby J.A."/>
            <person name="Tidwell J."/>
            <person name="Bellgard S.E."/>
            <person name="Bellgard M.I."/>
        </authorList>
    </citation>
    <scope>NUCLEOTIDE SEQUENCE</scope>
    <source>
        <tissue evidence="1">Shoot tissue taken approximately 20 cm above the soil surface</tissue>
    </source>
</reference>
<accession>A0A0A9A6M2</accession>